<accession>A0A7X1B8A6</accession>
<evidence type="ECO:0000259" key="1">
    <source>
        <dbReference type="Pfam" id="PF13088"/>
    </source>
</evidence>
<dbReference type="Pfam" id="PF13088">
    <property type="entry name" value="BNR_2"/>
    <property type="match status" value="1"/>
</dbReference>
<organism evidence="2 3">
    <name type="scientific">Pelagicoccus albus</name>
    <dbReference type="NCBI Taxonomy" id="415222"/>
    <lineage>
        <taxon>Bacteria</taxon>
        <taxon>Pseudomonadati</taxon>
        <taxon>Verrucomicrobiota</taxon>
        <taxon>Opitutia</taxon>
        <taxon>Puniceicoccales</taxon>
        <taxon>Pelagicoccaceae</taxon>
        <taxon>Pelagicoccus</taxon>
    </lineage>
</organism>
<dbReference type="AlphaFoldDB" id="A0A7X1B8A6"/>
<dbReference type="SUPFAM" id="SSF50939">
    <property type="entry name" value="Sialidases"/>
    <property type="match status" value="1"/>
</dbReference>
<protein>
    <submittedName>
        <fullName evidence="2">Exo-alpha-sialidase</fullName>
    </submittedName>
</protein>
<proteinExistence type="predicted"/>
<evidence type="ECO:0000313" key="3">
    <source>
        <dbReference type="Proteomes" id="UP000526501"/>
    </source>
</evidence>
<feature type="domain" description="Sialidase" evidence="1">
    <location>
        <begin position="55"/>
        <end position="339"/>
    </location>
</feature>
<dbReference type="CDD" id="cd15482">
    <property type="entry name" value="Sialidase_non-viral"/>
    <property type="match status" value="1"/>
</dbReference>
<dbReference type="PANTHER" id="PTHR43752:SF2">
    <property type="entry name" value="BNR_ASP-BOX REPEAT FAMILY PROTEIN"/>
    <property type="match status" value="1"/>
</dbReference>
<dbReference type="EMBL" id="JACHVC010000013">
    <property type="protein sequence ID" value="MBC2607510.1"/>
    <property type="molecule type" value="Genomic_DNA"/>
</dbReference>
<name>A0A7X1B8A6_9BACT</name>
<dbReference type="PANTHER" id="PTHR43752">
    <property type="entry name" value="BNR/ASP-BOX REPEAT FAMILY PROTEIN"/>
    <property type="match status" value="1"/>
</dbReference>
<dbReference type="Gene3D" id="2.120.10.10">
    <property type="match status" value="1"/>
</dbReference>
<sequence length="358" mass="39138">MAKSRIGSCVLGILICLIPLCETLKADPVVKSEFIYDVGPYPSVHASTIVETSEGSLLTAWFGGTGESRDDVCIYLSRYEDGEWTSASAVADGVQGDGSRFPSWNPVLFQAKDGPLILFYKVGPWPAAWWGMMKTSEDDGRTWSAPHKLPEGVLGPIKNKPIQLADGTLIAPSSTEDPGEGGAGWQVQIELSKDLGKTWQVVGPLNTKEEFNAIQPSILVHEGGRLQILCRTMEKQLVTSWSEDNGLSWSKLKPTGLHNPNSGSDAVTLKDGRQLLVYNMRDGLKTPEGMGEMDRCPLNVSLSEDGVNWEMVLVLEDKPLPSGYAYPAVIQTSDGLVHITYTWDRQKIKHVVLDPAEL</sequence>
<evidence type="ECO:0000313" key="2">
    <source>
        <dbReference type="EMBL" id="MBC2607510.1"/>
    </source>
</evidence>
<keyword evidence="3" id="KW-1185">Reference proteome</keyword>
<dbReference type="InterPro" id="IPR036278">
    <property type="entry name" value="Sialidase_sf"/>
</dbReference>
<dbReference type="InterPro" id="IPR011040">
    <property type="entry name" value="Sialidase"/>
</dbReference>
<gene>
    <name evidence="2" type="ORF">H5P27_15765</name>
</gene>
<reference evidence="2 3" key="1">
    <citation type="submission" date="2020-07" db="EMBL/GenBank/DDBJ databases">
        <authorList>
            <person name="Feng X."/>
        </authorList>
    </citation>
    <scope>NUCLEOTIDE SEQUENCE [LARGE SCALE GENOMIC DNA]</scope>
    <source>
        <strain evidence="2 3">JCM23202</strain>
    </source>
</reference>
<comment type="caution">
    <text evidence="2">The sequence shown here is derived from an EMBL/GenBank/DDBJ whole genome shotgun (WGS) entry which is preliminary data.</text>
</comment>
<dbReference type="Proteomes" id="UP000526501">
    <property type="component" value="Unassembled WGS sequence"/>
</dbReference>